<dbReference type="GO" id="GO:0008270">
    <property type="term" value="F:zinc ion binding"/>
    <property type="evidence" value="ECO:0007669"/>
    <property type="project" value="UniProtKB-KW"/>
</dbReference>
<sequence>MPGRMDQYRYCRPCGRSYNNIEAHYRNSRRHAYCGRCERHFTSWEGLDAHWANSSAHNFCSKCDFDGEDEDELKTHCYETGCAVPCEGCAFLAPSKRALHKHLAAVFGCHKCHKHCDNHNNLRQHMLTHAPARVECWGCDALFVCLSRMVVHLEQGFCPSGCSRRGLHSLVPCELYGLDARPFCCPTCDSEFRLLSALLHHIEINSACNEDIREIDFVDLQELFEDEYLL</sequence>
<dbReference type="EMBL" id="ML995491">
    <property type="protein sequence ID" value="KAF2139951.1"/>
    <property type="molecule type" value="Genomic_DNA"/>
</dbReference>
<reference evidence="3" key="1">
    <citation type="journal article" date="2020" name="Stud. Mycol.">
        <title>101 Dothideomycetes genomes: a test case for predicting lifestyles and emergence of pathogens.</title>
        <authorList>
            <person name="Haridas S."/>
            <person name="Albert R."/>
            <person name="Binder M."/>
            <person name="Bloem J."/>
            <person name="Labutti K."/>
            <person name="Salamov A."/>
            <person name="Andreopoulos B."/>
            <person name="Baker S."/>
            <person name="Barry K."/>
            <person name="Bills G."/>
            <person name="Bluhm B."/>
            <person name="Cannon C."/>
            <person name="Castanera R."/>
            <person name="Culley D."/>
            <person name="Daum C."/>
            <person name="Ezra D."/>
            <person name="Gonzalez J."/>
            <person name="Henrissat B."/>
            <person name="Kuo A."/>
            <person name="Liang C."/>
            <person name="Lipzen A."/>
            <person name="Lutzoni F."/>
            <person name="Magnuson J."/>
            <person name="Mondo S."/>
            <person name="Nolan M."/>
            <person name="Ohm R."/>
            <person name="Pangilinan J."/>
            <person name="Park H.-J."/>
            <person name="Ramirez L."/>
            <person name="Alfaro M."/>
            <person name="Sun H."/>
            <person name="Tritt A."/>
            <person name="Yoshinaga Y."/>
            <person name="Zwiers L.-H."/>
            <person name="Turgeon B."/>
            <person name="Goodwin S."/>
            <person name="Spatafora J."/>
            <person name="Crous P."/>
            <person name="Grigoriev I."/>
        </authorList>
    </citation>
    <scope>NUCLEOTIDE SEQUENCE</scope>
    <source>
        <strain evidence="3">CBS 121167</strain>
    </source>
</reference>
<name>A0A6A6BBU5_9PEZI</name>
<accession>A0A6A6BBU5</accession>
<gene>
    <name evidence="3" type="ORF">K452DRAFT_320042</name>
</gene>
<proteinExistence type="predicted"/>
<dbReference type="OrthoDB" id="6105938at2759"/>
<keyword evidence="4" id="KW-1185">Reference proteome</keyword>
<dbReference type="AlphaFoldDB" id="A0A6A6BBU5"/>
<dbReference type="Proteomes" id="UP000799438">
    <property type="component" value="Unassembled WGS sequence"/>
</dbReference>
<evidence type="ECO:0000313" key="4">
    <source>
        <dbReference type="Proteomes" id="UP000799438"/>
    </source>
</evidence>
<keyword evidence="1" id="KW-0479">Metal-binding</keyword>
<evidence type="ECO:0000256" key="1">
    <source>
        <dbReference type="PROSITE-ProRule" id="PRU00042"/>
    </source>
</evidence>
<dbReference type="PROSITE" id="PS00028">
    <property type="entry name" value="ZINC_FINGER_C2H2_1"/>
    <property type="match status" value="1"/>
</dbReference>
<dbReference type="GeneID" id="54301779"/>
<protein>
    <recommendedName>
        <fullName evidence="2">C2H2-type domain-containing protein</fullName>
    </recommendedName>
</protein>
<feature type="domain" description="C2H2-type" evidence="2">
    <location>
        <begin position="107"/>
        <end position="134"/>
    </location>
</feature>
<evidence type="ECO:0000313" key="3">
    <source>
        <dbReference type="EMBL" id="KAF2139951.1"/>
    </source>
</evidence>
<dbReference type="SMART" id="SM00355">
    <property type="entry name" value="ZnF_C2H2"/>
    <property type="match status" value="3"/>
</dbReference>
<keyword evidence="1" id="KW-0863">Zinc-finger</keyword>
<dbReference type="InterPro" id="IPR013087">
    <property type="entry name" value="Znf_C2H2_type"/>
</dbReference>
<dbReference type="RefSeq" id="XP_033395664.1">
    <property type="nucleotide sequence ID" value="XM_033544283.1"/>
</dbReference>
<organism evidence="3 4">
    <name type="scientific">Aplosporella prunicola CBS 121167</name>
    <dbReference type="NCBI Taxonomy" id="1176127"/>
    <lineage>
        <taxon>Eukaryota</taxon>
        <taxon>Fungi</taxon>
        <taxon>Dikarya</taxon>
        <taxon>Ascomycota</taxon>
        <taxon>Pezizomycotina</taxon>
        <taxon>Dothideomycetes</taxon>
        <taxon>Dothideomycetes incertae sedis</taxon>
        <taxon>Botryosphaeriales</taxon>
        <taxon>Aplosporellaceae</taxon>
        <taxon>Aplosporella</taxon>
    </lineage>
</organism>
<evidence type="ECO:0000259" key="2">
    <source>
        <dbReference type="PROSITE" id="PS50157"/>
    </source>
</evidence>
<keyword evidence="1" id="KW-0862">Zinc</keyword>
<dbReference type="PROSITE" id="PS50157">
    <property type="entry name" value="ZINC_FINGER_C2H2_2"/>
    <property type="match status" value="1"/>
</dbReference>